<dbReference type="Gene3D" id="1.20.1070.10">
    <property type="entry name" value="Rhodopsin 7-helix transmembrane proteins"/>
    <property type="match status" value="1"/>
</dbReference>
<dbReference type="AlphaFoldDB" id="A0ABD0YRJ3"/>
<feature type="transmembrane region" description="Helical" evidence="1">
    <location>
        <begin position="106"/>
        <end position="124"/>
    </location>
</feature>
<comment type="caution">
    <text evidence="2">The sequence shown here is derived from an EMBL/GenBank/DDBJ whole genome shotgun (WGS) entry which is preliminary data.</text>
</comment>
<organism evidence="2 3">
    <name type="scientific">Ranatra chinensis</name>
    <dbReference type="NCBI Taxonomy" id="642074"/>
    <lineage>
        <taxon>Eukaryota</taxon>
        <taxon>Metazoa</taxon>
        <taxon>Ecdysozoa</taxon>
        <taxon>Arthropoda</taxon>
        <taxon>Hexapoda</taxon>
        <taxon>Insecta</taxon>
        <taxon>Pterygota</taxon>
        <taxon>Neoptera</taxon>
        <taxon>Paraneoptera</taxon>
        <taxon>Hemiptera</taxon>
        <taxon>Heteroptera</taxon>
        <taxon>Panheteroptera</taxon>
        <taxon>Nepomorpha</taxon>
        <taxon>Nepidae</taxon>
        <taxon>Ranatrinae</taxon>
        <taxon>Ranatra</taxon>
    </lineage>
</organism>
<gene>
    <name evidence="2" type="ORF">AAG570_001579</name>
</gene>
<feature type="transmembrane region" description="Helical" evidence="1">
    <location>
        <begin position="280"/>
        <end position="299"/>
    </location>
</feature>
<keyword evidence="1" id="KW-0472">Membrane</keyword>
<feature type="transmembrane region" description="Helical" evidence="1">
    <location>
        <begin position="305"/>
        <end position="331"/>
    </location>
</feature>
<evidence type="ECO:0000313" key="3">
    <source>
        <dbReference type="Proteomes" id="UP001558652"/>
    </source>
</evidence>
<accession>A0ABD0YRJ3</accession>
<protein>
    <submittedName>
        <fullName evidence="2">Uncharacterized protein</fullName>
    </submittedName>
</protein>
<dbReference type="EMBL" id="JBFDAA010000011">
    <property type="protein sequence ID" value="KAL1123808.1"/>
    <property type="molecule type" value="Genomic_DNA"/>
</dbReference>
<keyword evidence="1" id="KW-1133">Transmembrane helix</keyword>
<name>A0ABD0YRJ3_9HEMI</name>
<sequence>MVSKRRNMFYPEQEAGDDGNRYKRRNMFCQNKKQETTEIDGRWDNLQFVCLDGRWDNLQWLFGLVCCRALGFLRHFLGLAELFGLVLQVSERAVHAAGDINPGNKVVIFSAFVCWFLALVWPIFPLFGIGKVSCDLTCVSCGMDWSPLRGVQFWYNTAYMTAAIGLPVAVMYGSHLGRSDRSDMNYYPDSTAEDWPKPVLTNGLRARDDRSGLALSCDISFAAEDGGYPKPVRIIELRARDDIVTSLYGCLLYIWTSNSPVQTQKHAEEKRTTHAVTTSVMLWMFFNVPSALVTLMIVFRFESSISPVIVILAHISPEVGSSMLVVCFLCLDTSLREALICPTPVSQVQPFAINKIKNRRHKPIPFTNACCCC</sequence>
<keyword evidence="1" id="KW-0812">Transmembrane</keyword>
<dbReference type="Proteomes" id="UP001558652">
    <property type="component" value="Unassembled WGS sequence"/>
</dbReference>
<keyword evidence="3" id="KW-1185">Reference proteome</keyword>
<proteinExistence type="predicted"/>
<dbReference type="SUPFAM" id="SSF81321">
    <property type="entry name" value="Family A G protein-coupled receptor-like"/>
    <property type="match status" value="1"/>
</dbReference>
<feature type="transmembrane region" description="Helical" evidence="1">
    <location>
        <begin position="153"/>
        <end position="172"/>
    </location>
</feature>
<evidence type="ECO:0000313" key="2">
    <source>
        <dbReference type="EMBL" id="KAL1123808.1"/>
    </source>
</evidence>
<evidence type="ECO:0000256" key="1">
    <source>
        <dbReference type="SAM" id="Phobius"/>
    </source>
</evidence>
<reference evidence="2 3" key="1">
    <citation type="submission" date="2024-07" db="EMBL/GenBank/DDBJ databases">
        <title>Chromosome-level genome assembly of the water stick insect Ranatra chinensis (Heteroptera: Nepidae).</title>
        <authorList>
            <person name="Liu X."/>
        </authorList>
    </citation>
    <scope>NUCLEOTIDE SEQUENCE [LARGE SCALE GENOMIC DNA]</scope>
    <source>
        <strain evidence="2">Cailab_2021Rc</strain>
        <tissue evidence="2">Muscle</tissue>
    </source>
</reference>